<reference evidence="3" key="3">
    <citation type="submission" date="2020-09" db="EMBL/GenBank/DDBJ databases">
        <authorList>
            <person name="Sun Q."/>
            <person name="Zhou Y."/>
        </authorList>
    </citation>
    <scope>NUCLEOTIDE SEQUENCE</scope>
    <source>
        <strain evidence="3">CGMCC 1.14984</strain>
    </source>
</reference>
<organism evidence="3 5">
    <name type="scientific">Aquisalinus luteolus</name>
    <dbReference type="NCBI Taxonomy" id="1566827"/>
    <lineage>
        <taxon>Bacteria</taxon>
        <taxon>Pseudomonadati</taxon>
        <taxon>Pseudomonadota</taxon>
        <taxon>Alphaproteobacteria</taxon>
        <taxon>Parvularculales</taxon>
        <taxon>Parvularculaceae</taxon>
        <taxon>Aquisalinus</taxon>
    </lineage>
</organism>
<dbReference type="EMBL" id="VCJR02000001">
    <property type="protein sequence ID" value="NHK26340.1"/>
    <property type="molecule type" value="Genomic_DNA"/>
</dbReference>
<evidence type="ECO:0000313" key="4">
    <source>
        <dbReference type="EMBL" id="NHK26340.1"/>
    </source>
</evidence>
<keyword evidence="3" id="KW-0282">Flagellum</keyword>
<evidence type="ECO:0000313" key="3">
    <source>
        <dbReference type="EMBL" id="GGH92037.1"/>
    </source>
</evidence>
<gene>
    <name evidence="4" type="ORF">FF098_000290</name>
    <name evidence="3" type="ORF">GCM10011355_00590</name>
</gene>
<feature type="domain" description="Flagellar basal body rod protein N-terminal" evidence="2">
    <location>
        <begin position="15"/>
        <end position="34"/>
    </location>
</feature>
<dbReference type="Proteomes" id="UP000818603">
    <property type="component" value="Unassembled WGS sequence"/>
</dbReference>
<dbReference type="Pfam" id="PF00460">
    <property type="entry name" value="Flg_bb_rod"/>
    <property type="match status" value="1"/>
</dbReference>
<keyword evidence="3" id="KW-0969">Cilium</keyword>
<comment type="caution">
    <text evidence="3">The sequence shown here is derived from an EMBL/GenBank/DDBJ whole genome shotgun (WGS) entry which is preliminary data.</text>
</comment>
<reference evidence="3" key="1">
    <citation type="journal article" date="2014" name="Int. J. Syst. Evol. Microbiol.">
        <title>Complete genome sequence of Corynebacterium casei LMG S-19264T (=DSM 44701T), isolated from a smear-ripened cheese.</title>
        <authorList>
            <consortium name="US DOE Joint Genome Institute (JGI-PGF)"/>
            <person name="Walter F."/>
            <person name="Albersmeier A."/>
            <person name="Kalinowski J."/>
            <person name="Ruckert C."/>
        </authorList>
    </citation>
    <scope>NUCLEOTIDE SEQUENCE</scope>
    <source>
        <strain evidence="3">CGMCC 1.14984</strain>
    </source>
</reference>
<evidence type="ECO:0000313" key="6">
    <source>
        <dbReference type="Proteomes" id="UP000818603"/>
    </source>
</evidence>
<name>A0A8J3A4C2_9PROT</name>
<evidence type="ECO:0000256" key="1">
    <source>
        <dbReference type="ARBA" id="ARBA00004117"/>
    </source>
</evidence>
<sequence length="115" mass="12800">MKILDDLSALSRYSAQRHSVLSDNIANANTPGYKAQDLQPFDEFYSKARQLNAVDTMDAPIVRMETKAVVSPNGNNVSLDEQMLKTAEAKGQHDMALAVYRKTIDIFRLALGRNV</sequence>
<evidence type="ECO:0000259" key="2">
    <source>
        <dbReference type="Pfam" id="PF00460"/>
    </source>
</evidence>
<comment type="subcellular location">
    <subcellularLocation>
        <location evidence="1">Bacterial flagellum basal body</location>
    </subcellularLocation>
</comment>
<dbReference type="InterPro" id="IPR001444">
    <property type="entry name" value="Flag_bb_rod_N"/>
</dbReference>
<dbReference type="GO" id="GO:0009425">
    <property type="term" value="C:bacterial-type flagellum basal body"/>
    <property type="evidence" value="ECO:0007669"/>
    <property type="project" value="UniProtKB-SubCell"/>
</dbReference>
<keyword evidence="6" id="KW-1185">Reference proteome</keyword>
<dbReference type="AlphaFoldDB" id="A0A8J3A4C2"/>
<proteinExistence type="predicted"/>
<keyword evidence="3" id="KW-0966">Cell projection</keyword>
<dbReference type="EMBL" id="BMGZ01000001">
    <property type="protein sequence ID" value="GGH92037.1"/>
    <property type="molecule type" value="Genomic_DNA"/>
</dbReference>
<accession>A0A8J3A4C2</accession>
<evidence type="ECO:0000313" key="5">
    <source>
        <dbReference type="Proteomes" id="UP000621856"/>
    </source>
</evidence>
<dbReference type="RefSeq" id="WP_155135712.1">
    <property type="nucleotide sequence ID" value="NZ_BMGZ01000001.1"/>
</dbReference>
<reference evidence="4 6" key="2">
    <citation type="submission" date="2020-02" db="EMBL/GenBank/DDBJ databases">
        <title>Genome sequence of Parvularcula flava strain NH6-79.</title>
        <authorList>
            <person name="Abdul Karim M.H."/>
            <person name="Lam M.Q."/>
            <person name="Chen S.J."/>
            <person name="Yahya A."/>
            <person name="Shahir S."/>
            <person name="Shamsir M.S."/>
            <person name="Chong C.S."/>
        </authorList>
    </citation>
    <scope>NUCLEOTIDE SEQUENCE [LARGE SCALE GENOMIC DNA]</scope>
    <source>
        <strain evidence="4 6">NH6-79</strain>
    </source>
</reference>
<dbReference type="Proteomes" id="UP000621856">
    <property type="component" value="Unassembled WGS sequence"/>
</dbReference>
<protein>
    <submittedName>
        <fullName evidence="3">Flagellar biosynthesis protein FlgB</fullName>
    </submittedName>
</protein>